<organism evidence="2 3">
    <name type="scientific">Penicillium chermesinum</name>
    <dbReference type="NCBI Taxonomy" id="63820"/>
    <lineage>
        <taxon>Eukaryota</taxon>
        <taxon>Fungi</taxon>
        <taxon>Dikarya</taxon>
        <taxon>Ascomycota</taxon>
        <taxon>Pezizomycotina</taxon>
        <taxon>Eurotiomycetes</taxon>
        <taxon>Eurotiomycetidae</taxon>
        <taxon>Eurotiales</taxon>
        <taxon>Aspergillaceae</taxon>
        <taxon>Penicillium</taxon>
    </lineage>
</organism>
<dbReference type="GeneID" id="83201848"/>
<feature type="compositionally biased region" description="Basic and acidic residues" evidence="1">
    <location>
        <begin position="357"/>
        <end position="368"/>
    </location>
</feature>
<name>A0A9W9NYY4_9EURO</name>
<sequence length="1111" mass="121353">MSSTSVTPWIISFLKESLTTYLDQIELGGDTKDDGDCVSFQSNGLEPWSYILSWGVSGTGHFKAVLMDPECQINADIFDDPQVQAPNNIIPKHFRIKLLDFKLVLKNPSSHPELYLHATRFRIDWEHGAQRLVAPAGLRKNKTSKALLDKVSGRLKAASTATKPKSPIKLITASASFPQNDPLDVQAASFSQISTQHLQSQALPNDDQKQERPGGSINRLSTNDLLQRLYHEPKPIMTSTDSKTVESSQPSHTSRQASGPQGLFDIGAERTFFDQTTPQKDDRSRESSFASQPGQPAISPLRPCADDSTSKSLITSRSPTATDEFPQENNAASGSHTTTDAVTPKPASPNLKKRRRASDDDPSVKNSDEGDSTVSMMQSPSKKQRLGEHAEGAFTPPPVPRDEAPEIITRAVELESIRVPAQLEVDNEDLSPRPDPWEGLVRIEDVQVFIPKDQRALFESPNEAWIPPKPGQPMPHAHVPPSLLRTWNNFAVQKKRDAETREVAAEQHLPQTQETYEFMDSDQESRLSWSLSPERTNSPSGEKPTVGEPLTGIFEGNAAAAVNHESQQNHSEAMSQNIARQPTPEKKQVGRPVINNETSIEAWPSLPVDTSRREADEQQSSPGQGSQSRHLEATHKSSTPSSPPVSIIDPPNIESDNESMMESSVPLALGEVLPDPTQSSQTGKDFRSSGTSLSGSKERVQVSETPALSKGLIKGAEPTSSNSYPSPHAHKISSSQSRILNTLPSHASYEGAQSSNEAPNFTQSEGSEAIRVDSSWTQPQASMNSTSQSQDASTNSQSDVVLDSSGPAQPHQIFSASHTGSHGHPPPSVDELGSHDHSQSQPMDTTQTSPLPNEEVKALVGGNPCPYPVQEADIIKEEPRTALSIKDLLAESPQSPGYSRRLFISQPVSDITVPGNVLHADGDKVSDVSSEPAKSQAPASEVNEPETEPDDHLPVIGTRQKALFPKMESPLSRSHCVHSRSTTGVGAETDTNEEEIDETDMEDIDEFDDTRHETASVELGDESFVSNAGQLAAESASSESEVEDECESEDENWFVSLRHLRQQRPAWSDDPNTPFKRWAEAELNSLRDRTRRGGAKVLLDEKGVVRRLTNR</sequence>
<reference evidence="2" key="2">
    <citation type="journal article" date="2023" name="IMA Fungus">
        <title>Comparative genomic study of the Penicillium genus elucidates a diverse pangenome and 15 lateral gene transfer events.</title>
        <authorList>
            <person name="Petersen C."/>
            <person name="Sorensen T."/>
            <person name="Nielsen M.R."/>
            <person name="Sondergaard T.E."/>
            <person name="Sorensen J.L."/>
            <person name="Fitzpatrick D.A."/>
            <person name="Frisvad J.C."/>
            <person name="Nielsen K.L."/>
        </authorList>
    </citation>
    <scope>NUCLEOTIDE SEQUENCE</scope>
    <source>
        <strain evidence="2">IBT 19713</strain>
    </source>
</reference>
<feature type="region of interest" description="Disordered" evidence="1">
    <location>
        <begin position="563"/>
        <end position="873"/>
    </location>
</feature>
<feature type="compositionally biased region" description="Polar residues" evidence="1">
    <location>
        <begin position="526"/>
        <end position="540"/>
    </location>
</feature>
<evidence type="ECO:0008006" key="4">
    <source>
        <dbReference type="Google" id="ProtNLM"/>
    </source>
</evidence>
<accession>A0A9W9NYY4</accession>
<dbReference type="RefSeq" id="XP_058330285.1">
    <property type="nucleotide sequence ID" value="XM_058474545.1"/>
</dbReference>
<dbReference type="OrthoDB" id="3538943at2759"/>
<feature type="compositionally biased region" description="Low complexity" evidence="1">
    <location>
        <begin position="618"/>
        <end position="628"/>
    </location>
</feature>
<feature type="region of interest" description="Disordered" evidence="1">
    <location>
        <begin position="505"/>
        <end position="551"/>
    </location>
</feature>
<feature type="compositionally biased region" description="Polar residues" evidence="1">
    <location>
        <begin position="839"/>
        <end position="851"/>
    </location>
</feature>
<feature type="compositionally biased region" description="Polar residues" evidence="1">
    <location>
        <begin position="237"/>
        <end position="259"/>
    </location>
</feature>
<feature type="compositionally biased region" description="Polar residues" evidence="1">
    <location>
        <begin position="732"/>
        <end position="766"/>
    </location>
</feature>
<comment type="caution">
    <text evidence="2">The sequence shown here is derived from an EMBL/GenBank/DDBJ whole genome shotgun (WGS) entry which is preliminary data.</text>
</comment>
<evidence type="ECO:0000313" key="3">
    <source>
        <dbReference type="Proteomes" id="UP001150941"/>
    </source>
</evidence>
<feature type="region of interest" description="Disordered" evidence="1">
    <location>
        <begin position="276"/>
        <end position="403"/>
    </location>
</feature>
<feature type="compositionally biased region" description="Polar residues" evidence="1">
    <location>
        <begin position="372"/>
        <end position="381"/>
    </location>
</feature>
<proteinExistence type="predicted"/>
<dbReference type="EMBL" id="JAPQKS010000004">
    <property type="protein sequence ID" value="KAJ5232292.1"/>
    <property type="molecule type" value="Genomic_DNA"/>
</dbReference>
<feature type="compositionally biased region" description="Polar residues" evidence="1">
    <location>
        <begin position="774"/>
        <end position="799"/>
    </location>
</feature>
<feature type="compositionally biased region" description="Polar residues" evidence="1">
    <location>
        <begin position="564"/>
        <end position="580"/>
    </location>
</feature>
<evidence type="ECO:0000256" key="1">
    <source>
        <dbReference type="SAM" id="MobiDB-lite"/>
    </source>
</evidence>
<feature type="compositionally biased region" description="Low complexity" evidence="1">
    <location>
        <begin position="637"/>
        <end position="653"/>
    </location>
</feature>
<feature type="compositionally biased region" description="Polar residues" evidence="1">
    <location>
        <begin position="310"/>
        <end position="341"/>
    </location>
</feature>
<protein>
    <recommendedName>
        <fullName evidence="4">Telomere replication protein EST3</fullName>
    </recommendedName>
</protein>
<evidence type="ECO:0000313" key="2">
    <source>
        <dbReference type="EMBL" id="KAJ5232292.1"/>
    </source>
</evidence>
<feature type="region of interest" description="Disordered" evidence="1">
    <location>
        <begin position="233"/>
        <end position="262"/>
    </location>
</feature>
<feature type="compositionally biased region" description="Polar residues" evidence="1">
    <location>
        <begin position="676"/>
        <end position="695"/>
    </location>
</feature>
<feature type="compositionally biased region" description="Acidic residues" evidence="1">
    <location>
        <begin position="990"/>
        <end position="1008"/>
    </location>
</feature>
<gene>
    <name evidence="2" type="ORF">N7468_005248</name>
</gene>
<keyword evidence="3" id="KW-1185">Reference proteome</keyword>
<reference evidence="2" key="1">
    <citation type="submission" date="2022-11" db="EMBL/GenBank/DDBJ databases">
        <authorList>
            <person name="Petersen C."/>
        </authorList>
    </citation>
    <scope>NUCLEOTIDE SEQUENCE</scope>
    <source>
        <strain evidence="2">IBT 19713</strain>
    </source>
</reference>
<feature type="region of interest" description="Disordered" evidence="1">
    <location>
        <begin position="196"/>
        <end position="221"/>
    </location>
</feature>
<feature type="region of interest" description="Disordered" evidence="1">
    <location>
        <begin position="914"/>
        <end position="954"/>
    </location>
</feature>
<dbReference type="AlphaFoldDB" id="A0A9W9NYY4"/>
<dbReference type="Proteomes" id="UP001150941">
    <property type="component" value="Unassembled WGS sequence"/>
</dbReference>
<feature type="region of interest" description="Disordered" evidence="1">
    <location>
        <begin position="967"/>
        <end position="1045"/>
    </location>
</feature>